<dbReference type="PROSITE" id="PS00211">
    <property type="entry name" value="ABC_TRANSPORTER_1"/>
    <property type="match status" value="1"/>
</dbReference>
<evidence type="ECO:0000259" key="6">
    <source>
        <dbReference type="PROSITE" id="PS50893"/>
    </source>
</evidence>
<dbReference type="AlphaFoldDB" id="A0A6J7DHJ9"/>
<keyword evidence="3" id="KW-0547">Nucleotide-binding</keyword>
<dbReference type="GO" id="GO:0015658">
    <property type="term" value="F:branched-chain amino acid transmembrane transporter activity"/>
    <property type="evidence" value="ECO:0007669"/>
    <property type="project" value="TreeGrafter"/>
</dbReference>
<dbReference type="Pfam" id="PF00005">
    <property type="entry name" value="ABC_tran"/>
    <property type="match status" value="1"/>
</dbReference>
<dbReference type="InterPro" id="IPR052156">
    <property type="entry name" value="BCAA_Transport_ATP-bd_LivF"/>
</dbReference>
<dbReference type="SMART" id="SM00382">
    <property type="entry name" value="AAA"/>
    <property type="match status" value="1"/>
</dbReference>
<dbReference type="GO" id="GO:0015807">
    <property type="term" value="P:L-amino acid transport"/>
    <property type="evidence" value="ECO:0007669"/>
    <property type="project" value="TreeGrafter"/>
</dbReference>
<dbReference type="GO" id="GO:0016887">
    <property type="term" value="F:ATP hydrolysis activity"/>
    <property type="evidence" value="ECO:0007669"/>
    <property type="project" value="InterPro"/>
</dbReference>
<sequence length="239" mass="25540">MALLEIENLSTGYNGVPVVRNLNLTVNEGEIVALLGPNGAGKTTTLLTTSALNPIISGDVRVMGKSVKGRRAHMVAREGLAHVPEDRSLFFQLTVKENLKLGAVKGSANLDQALGYFPALDKLMDRKAGLLSGGEQQMLAMGRALTTNPKLLMVDEMSLGLAPIIVERLLPVLRRIADETGAGVLLVEQHVHLALEVADRAYVLSHGTLALEGDAKHLAANRHLLESSYLGGAELEIED</sequence>
<dbReference type="InterPro" id="IPR003593">
    <property type="entry name" value="AAA+_ATPase"/>
</dbReference>
<dbReference type="InterPro" id="IPR017871">
    <property type="entry name" value="ABC_transporter-like_CS"/>
</dbReference>
<name>A0A6J7DHJ9_9ZZZZ</name>
<dbReference type="PROSITE" id="PS50893">
    <property type="entry name" value="ABC_TRANSPORTER_2"/>
    <property type="match status" value="1"/>
</dbReference>
<dbReference type="CDD" id="cd03224">
    <property type="entry name" value="ABC_TM1139_LivF_branched"/>
    <property type="match status" value="1"/>
</dbReference>
<organism evidence="7">
    <name type="scientific">freshwater metagenome</name>
    <dbReference type="NCBI Taxonomy" id="449393"/>
    <lineage>
        <taxon>unclassified sequences</taxon>
        <taxon>metagenomes</taxon>
        <taxon>ecological metagenomes</taxon>
    </lineage>
</organism>
<protein>
    <submittedName>
        <fullName evidence="7">Unannotated protein</fullName>
    </submittedName>
</protein>
<dbReference type="PANTHER" id="PTHR43820:SF4">
    <property type="entry name" value="HIGH-AFFINITY BRANCHED-CHAIN AMINO ACID TRANSPORT ATP-BINDING PROTEIN LIVF"/>
    <property type="match status" value="1"/>
</dbReference>
<feature type="domain" description="ABC transporter" evidence="6">
    <location>
        <begin position="4"/>
        <end position="231"/>
    </location>
</feature>
<accession>A0A6J7DHJ9</accession>
<proteinExistence type="inferred from homology"/>
<keyword evidence="5" id="KW-0029">Amino-acid transport</keyword>
<evidence type="ECO:0000313" key="7">
    <source>
        <dbReference type="EMBL" id="CAB4870482.1"/>
    </source>
</evidence>
<dbReference type="EMBL" id="CAFBLP010000014">
    <property type="protein sequence ID" value="CAB4870482.1"/>
    <property type="molecule type" value="Genomic_DNA"/>
</dbReference>
<evidence type="ECO:0000256" key="1">
    <source>
        <dbReference type="ARBA" id="ARBA00005417"/>
    </source>
</evidence>
<keyword evidence="2" id="KW-0813">Transport</keyword>
<evidence type="ECO:0000256" key="4">
    <source>
        <dbReference type="ARBA" id="ARBA00022840"/>
    </source>
</evidence>
<dbReference type="Gene3D" id="3.40.50.300">
    <property type="entry name" value="P-loop containing nucleotide triphosphate hydrolases"/>
    <property type="match status" value="1"/>
</dbReference>
<reference evidence="7" key="1">
    <citation type="submission" date="2020-05" db="EMBL/GenBank/DDBJ databases">
        <authorList>
            <person name="Chiriac C."/>
            <person name="Salcher M."/>
            <person name="Ghai R."/>
            <person name="Kavagutti S V."/>
        </authorList>
    </citation>
    <scope>NUCLEOTIDE SEQUENCE</scope>
</reference>
<comment type="similarity">
    <text evidence="1">Belongs to the ABC transporter superfamily.</text>
</comment>
<evidence type="ECO:0000256" key="2">
    <source>
        <dbReference type="ARBA" id="ARBA00022448"/>
    </source>
</evidence>
<gene>
    <name evidence="7" type="ORF">UFOPK3376_00797</name>
</gene>
<dbReference type="InterPro" id="IPR003439">
    <property type="entry name" value="ABC_transporter-like_ATP-bd"/>
</dbReference>
<evidence type="ECO:0000256" key="3">
    <source>
        <dbReference type="ARBA" id="ARBA00022741"/>
    </source>
</evidence>
<keyword evidence="4" id="KW-0067">ATP-binding</keyword>
<dbReference type="SUPFAM" id="SSF52540">
    <property type="entry name" value="P-loop containing nucleoside triphosphate hydrolases"/>
    <property type="match status" value="1"/>
</dbReference>
<dbReference type="GO" id="GO:0005524">
    <property type="term" value="F:ATP binding"/>
    <property type="evidence" value="ECO:0007669"/>
    <property type="project" value="UniProtKB-KW"/>
</dbReference>
<dbReference type="PANTHER" id="PTHR43820">
    <property type="entry name" value="HIGH-AFFINITY BRANCHED-CHAIN AMINO ACID TRANSPORT ATP-BINDING PROTEIN LIVF"/>
    <property type="match status" value="1"/>
</dbReference>
<dbReference type="InterPro" id="IPR027417">
    <property type="entry name" value="P-loop_NTPase"/>
</dbReference>
<evidence type="ECO:0000256" key="5">
    <source>
        <dbReference type="ARBA" id="ARBA00022970"/>
    </source>
</evidence>